<dbReference type="InterPro" id="IPR050179">
    <property type="entry name" value="Trans_hexapeptide_repeat"/>
</dbReference>
<dbReference type="Pfam" id="PF14602">
    <property type="entry name" value="Hexapep_2"/>
    <property type="match status" value="1"/>
</dbReference>
<dbReference type="InterPro" id="IPR011004">
    <property type="entry name" value="Trimer_LpxA-like_sf"/>
</dbReference>
<protein>
    <submittedName>
        <fullName evidence="2">UDP-3-O-(3-hydroxymyristoyl)glucosamine N-acyltransferase</fullName>
        <ecNumber evidence="2">2.3.1.191</ecNumber>
    </submittedName>
</protein>
<dbReference type="InterPro" id="IPR001451">
    <property type="entry name" value="Hexapep"/>
</dbReference>
<comment type="similarity">
    <text evidence="1">Belongs to the transferase hexapeptide repeat family.</text>
</comment>
<sequence>MPLIHSSPISSVVIAGAGGFGIELYDYLNEEALRGGPAVAGFLVDPQWSTTIPEGIDKPYLGAIGDFRAESGQVAVVAIGTAQGRQSVLAQLSANGVATPTYVHGTAIVSPAARLGHGVIICPFSIVNRDAAMADGSVANVHCSIGHNASVGEYSILSPYAALNGYAAIGARCFLGTRATIYPRVHIGDDCIVDTHAGVRANTGDKVLISSRGTYQVSPLRTR</sequence>
<evidence type="ECO:0000313" key="3">
    <source>
        <dbReference type="Proteomes" id="UP000672657"/>
    </source>
</evidence>
<organism evidence="2 3">
    <name type="scientific">Cupriavidus numazuensis</name>
    <dbReference type="NCBI Taxonomy" id="221992"/>
    <lineage>
        <taxon>Bacteria</taxon>
        <taxon>Pseudomonadati</taxon>
        <taxon>Pseudomonadota</taxon>
        <taxon>Betaproteobacteria</taxon>
        <taxon>Burkholderiales</taxon>
        <taxon>Burkholderiaceae</taxon>
        <taxon>Cupriavidus</taxon>
    </lineage>
</organism>
<dbReference type="EC" id="2.3.1.191" evidence="2"/>
<dbReference type="EMBL" id="CAJPVI010000049">
    <property type="protein sequence ID" value="CAG2158749.1"/>
    <property type="molecule type" value="Genomic_DNA"/>
</dbReference>
<accession>A0ABM8TRB3</accession>
<dbReference type="GO" id="GO:0103118">
    <property type="term" value="F:UDP-3-O-[(3R)-3-hydroxyacyl]-glucosamine N-acyltransferase activity"/>
    <property type="evidence" value="ECO:0007669"/>
    <property type="project" value="UniProtKB-EC"/>
</dbReference>
<dbReference type="Gene3D" id="2.160.10.10">
    <property type="entry name" value="Hexapeptide repeat proteins"/>
    <property type="match status" value="1"/>
</dbReference>
<dbReference type="RefSeq" id="WP_211957005.1">
    <property type="nucleotide sequence ID" value="NZ_CAJPVI010000049.1"/>
</dbReference>
<name>A0ABM8TRB3_9BURK</name>
<dbReference type="PANTHER" id="PTHR43300:SF7">
    <property type="entry name" value="UDP-N-ACETYLBACILLOSAMINE N-ACETYLTRANSFERASE"/>
    <property type="match status" value="1"/>
</dbReference>
<gene>
    <name evidence="2" type="primary">lpxD_2</name>
    <name evidence="2" type="ORF">LMG26411_06167</name>
</gene>
<evidence type="ECO:0000256" key="1">
    <source>
        <dbReference type="ARBA" id="ARBA00007274"/>
    </source>
</evidence>
<reference evidence="2 3" key="1">
    <citation type="submission" date="2021-03" db="EMBL/GenBank/DDBJ databases">
        <authorList>
            <person name="Peeters C."/>
        </authorList>
    </citation>
    <scope>NUCLEOTIDE SEQUENCE [LARGE SCALE GENOMIC DNA]</scope>
    <source>
        <strain evidence="2 3">LMG 26411</strain>
    </source>
</reference>
<dbReference type="Proteomes" id="UP000672657">
    <property type="component" value="Unassembled WGS sequence"/>
</dbReference>
<dbReference type="SUPFAM" id="SSF51161">
    <property type="entry name" value="Trimeric LpxA-like enzymes"/>
    <property type="match status" value="1"/>
</dbReference>
<dbReference type="PANTHER" id="PTHR43300">
    <property type="entry name" value="ACETYLTRANSFERASE"/>
    <property type="match status" value="1"/>
</dbReference>
<dbReference type="Gene3D" id="3.40.50.20">
    <property type="match status" value="1"/>
</dbReference>
<keyword evidence="3" id="KW-1185">Reference proteome</keyword>
<keyword evidence="2" id="KW-0012">Acyltransferase</keyword>
<evidence type="ECO:0000313" key="2">
    <source>
        <dbReference type="EMBL" id="CAG2158749.1"/>
    </source>
</evidence>
<proteinExistence type="inferred from homology"/>
<comment type="caution">
    <text evidence="2">The sequence shown here is derived from an EMBL/GenBank/DDBJ whole genome shotgun (WGS) entry which is preliminary data.</text>
</comment>
<keyword evidence="2" id="KW-0808">Transferase</keyword>